<keyword evidence="2" id="KW-0012">Acyltransferase</keyword>
<reference evidence="5" key="1">
    <citation type="submission" date="2016-10" db="EMBL/GenBank/DDBJ databases">
        <authorList>
            <person name="Varghese N."/>
            <person name="Submissions S."/>
        </authorList>
    </citation>
    <scope>NUCLEOTIDE SEQUENCE [LARGE SCALE GENOMIC DNA]</scope>
    <source>
        <strain evidence="5">DSM 11706</strain>
    </source>
</reference>
<dbReference type="SUPFAM" id="SSF55729">
    <property type="entry name" value="Acyl-CoA N-acyltransferases (Nat)"/>
    <property type="match status" value="1"/>
</dbReference>
<keyword evidence="1 4" id="KW-0808">Transferase</keyword>
<dbReference type="PANTHER" id="PTHR43877">
    <property type="entry name" value="AMINOALKYLPHOSPHONATE N-ACETYLTRANSFERASE-RELATED-RELATED"/>
    <property type="match status" value="1"/>
</dbReference>
<dbReference type="InterPro" id="IPR000182">
    <property type="entry name" value="GNAT_dom"/>
</dbReference>
<accession>A0A1I5ZIB1</accession>
<dbReference type="Proteomes" id="UP000198734">
    <property type="component" value="Unassembled WGS sequence"/>
</dbReference>
<protein>
    <submittedName>
        <fullName evidence="4">Protein N-acetyltransferase, RimJ/RimL family</fullName>
    </submittedName>
</protein>
<name>A0A1I5ZIB1_9BACI</name>
<dbReference type="Gene3D" id="3.40.630.30">
    <property type="match status" value="1"/>
</dbReference>
<dbReference type="GO" id="GO:0016747">
    <property type="term" value="F:acyltransferase activity, transferring groups other than amino-acyl groups"/>
    <property type="evidence" value="ECO:0007669"/>
    <property type="project" value="InterPro"/>
</dbReference>
<dbReference type="PROSITE" id="PS51186">
    <property type="entry name" value="GNAT"/>
    <property type="match status" value="1"/>
</dbReference>
<dbReference type="EMBL" id="FOXU01000005">
    <property type="protein sequence ID" value="SFQ56222.1"/>
    <property type="molecule type" value="Genomic_DNA"/>
</dbReference>
<feature type="domain" description="N-acetyltransferase" evidence="3">
    <location>
        <begin position="1"/>
        <end position="168"/>
    </location>
</feature>
<dbReference type="OrthoDB" id="9799092at2"/>
<evidence type="ECO:0000256" key="2">
    <source>
        <dbReference type="ARBA" id="ARBA00023315"/>
    </source>
</evidence>
<dbReference type="InterPro" id="IPR050832">
    <property type="entry name" value="Bact_Acetyltransf"/>
</dbReference>
<gene>
    <name evidence="4" type="ORF">SAMN05421670_2721</name>
</gene>
<evidence type="ECO:0000259" key="3">
    <source>
        <dbReference type="PROSITE" id="PS51186"/>
    </source>
</evidence>
<evidence type="ECO:0000256" key="1">
    <source>
        <dbReference type="ARBA" id="ARBA00022679"/>
    </source>
</evidence>
<dbReference type="RefSeq" id="WP_093537427.1">
    <property type="nucleotide sequence ID" value="NZ_FOXU01000005.1"/>
</dbReference>
<dbReference type="CDD" id="cd04301">
    <property type="entry name" value="NAT_SF"/>
    <property type="match status" value="1"/>
</dbReference>
<dbReference type="Pfam" id="PF00583">
    <property type="entry name" value="Acetyltransf_1"/>
    <property type="match status" value="1"/>
</dbReference>
<dbReference type="STRING" id="126156.SAMN05421670_2721"/>
<dbReference type="InterPro" id="IPR016181">
    <property type="entry name" value="Acyl_CoA_acyltransferase"/>
</dbReference>
<sequence length="168" mass="18797">MELRQLVAEDASAYWELRLEALKTSPEAFGASYEEAMRRDNPIERVKGNLSVKGNYTFGAFDQSKLVGMVTLAQEGNLKMKHRANIFAMYVSPIGRGQGTGKALMRLAIEQARESREIEKINLSVVTSNEAAKNLYLQLGFKVFGTEDMALKVGDTYYGEHHMSLILN</sequence>
<dbReference type="AlphaFoldDB" id="A0A1I5ZIB1"/>
<evidence type="ECO:0000313" key="4">
    <source>
        <dbReference type="EMBL" id="SFQ56222.1"/>
    </source>
</evidence>
<proteinExistence type="predicted"/>
<keyword evidence="5" id="KW-1185">Reference proteome</keyword>
<organism evidence="4 5">
    <name type="scientific">Psychrobacillus psychrotolerans</name>
    <dbReference type="NCBI Taxonomy" id="126156"/>
    <lineage>
        <taxon>Bacteria</taxon>
        <taxon>Bacillati</taxon>
        <taxon>Bacillota</taxon>
        <taxon>Bacilli</taxon>
        <taxon>Bacillales</taxon>
        <taxon>Bacillaceae</taxon>
        <taxon>Psychrobacillus</taxon>
    </lineage>
</organism>
<dbReference type="PANTHER" id="PTHR43877:SF2">
    <property type="entry name" value="AMINOALKYLPHOSPHONATE N-ACETYLTRANSFERASE-RELATED"/>
    <property type="match status" value="1"/>
</dbReference>
<evidence type="ECO:0000313" key="5">
    <source>
        <dbReference type="Proteomes" id="UP000198734"/>
    </source>
</evidence>